<reference evidence="1 2" key="1">
    <citation type="submission" date="2017-02" db="EMBL/GenBank/DDBJ databases">
        <title>Complete genome sequences of Mycobacterium kansasii strains isolated from rhesus macaques.</title>
        <authorList>
            <person name="Panda A."/>
            <person name="Nagaraj S."/>
            <person name="Zhao X."/>
            <person name="Tettelin H."/>
            <person name="Detolla L.J."/>
        </authorList>
    </citation>
    <scope>NUCLEOTIDE SEQUENCE [LARGE SCALE GENOMIC DNA]</scope>
    <source>
        <strain evidence="1 2">11-3813</strain>
    </source>
</reference>
<gene>
    <name evidence="1" type="ORF">BZL30_3314</name>
</gene>
<dbReference type="AlphaFoldDB" id="A0A1V3XC02"/>
<protein>
    <submittedName>
        <fullName evidence="1">Uncharacterized protein</fullName>
    </submittedName>
</protein>
<dbReference type="EMBL" id="MVBM01000003">
    <property type="protein sequence ID" value="OOK76256.1"/>
    <property type="molecule type" value="Genomic_DNA"/>
</dbReference>
<name>A0A1V3XC02_MYCKA</name>
<accession>A0A1V3XC02</accession>
<sequence>MPNALCSMESPHRPGSTQIAATAMAASQALDVRHALPEGIVN</sequence>
<dbReference type="Proteomes" id="UP000189229">
    <property type="component" value="Unassembled WGS sequence"/>
</dbReference>
<evidence type="ECO:0000313" key="2">
    <source>
        <dbReference type="Proteomes" id="UP000189229"/>
    </source>
</evidence>
<evidence type="ECO:0000313" key="1">
    <source>
        <dbReference type="EMBL" id="OOK76256.1"/>
    </source>
</evidence>
<organism evidence="1 2">
    <name type="scientific">Mycobacterium kansasii</name>
    <dbReference type="NCBI Taxonomy" id="1768"/>
    <lineage>
        <taxon>Bacteria</taxon>
        <taxon>Bacillati</taxon>
        <taxon>Actinomycetota</taxon>
        <taxon>Actinomycetes</taxon>
        <taxon>Mycobacteriales</taxon>
        <taxon>Mycobacteriaceae</taxon>
        <taxon>Mycobacterium</taxon>
    </lineage>
</organism>
<proteinExistence type="predicted"/>
<comment type="caution">
    <text evidence="1">The sequence shown here is derived from an EMBL/GenBank/DDBJ whole genome shotgun (WGS) entry which is preliminary data.</text>
</comment>